<dbReference type="GO" id="GO:0031251">
    <property type="term" value="C:PAN complex"/>
    <property type="evidence" value="ECO:0007669"/>
    <property type="project" value="UniProtKB-UniRule"/>
</dbReference>
<feature type="binding site" evidence="9">
    <location>
        <position position="991"/>
    </location>
    <ligand>
        <name>a divalent metal cation</name>
        <dbReference type="ChEBI" id="CHEBI:60240"/>
        <note>catalytic</note>
    </ligand>
</feature>
<evidence type="ECO:0000256" key="9">
    <source>
        <dbReference type="HAMAP-Rule" id="MF_03182"/>
    </source>
</evidence>
<comment type="similarity">
    <text evidence="9">Belongs to the peptidase C19 family. PAN2 subfamily.</text>
</comment>
<dbReference type="SMART" id="SM00479">
    <property type="entry name" value="EXOIII"/>
    <property type="match status" value="1"/>
</dbReference>
<evidence type="ECO:0000259" key="10">
    <source>
        <dbReference type="PROSITE" id="PS50235"/>
    </source>
</evidence>
<feature type="binding site" evidence="9">
    <location>
        <position position="1152"/>
    </location>
    <ligand>
        <name>a divalent metal cation</name>
        <dbReference type="ChEBI" id="CHEBI:60240"/>
        <note>catalytic</note>
    </ligand>
</feature>
<comment type="activity regulation">
    <text evidence="9">Positively regulated by the regulatory subunit PAN3.</text>
</comment>
<dbReference type="EC" id="3.1.13.4" evidence="9"/>
<feature type="binding site" evidence="9">
    <location>
        <position position="993"/>
    </location>
    <ligand>
        <name>a divalent metal cation</name>
        <dbReference type="ChEBI" id="CHEBI:60240"/>
        <note>catalytic</note>
    </ligand>
</feature>
<dbReference type="OrthoDB" id="16516at2759"/>
<sequence length="1193" mass="134734">MYFDNTGLAVVGAPENPGLVGIDGDYLQTHCILADGGDRFGVSALTFDKHEELLWMGNQGGHVTSYIAPGLSKYTSFQIHASEEVRQILTLDDGILALTSSTLRYQIRRGIPVYTHTSPNMNEMQCILQMSPSRFLLGSHQEKLIDFNLSVGKETILTDVGEGCVMLRPHSRFVCAGNPLGRIDLRDPNTLNVEHSIDTHTGSLSDFDVQGNLLVTCGFSNRHNALAVDRFLMVYDLRMLRAVSPMQTVLDPFFLKFIPSISSRLAVVSVMGQIQLLDTIALVEPKLCLFQMENPGAMCLTFDISSSNQIMACGDSSGHIHAFSHSKSTDPVVNTYSRPCEMPDTPNVYPSFGIDDYNTPLSVIPMPIVPPEIPLASDWPQHLIQKLYRKPVGIDAEILSSMKLQGPIGYSPNPKSTRRNQVPYDFTQNGFPNNYSHLNKSPKHHEENGIFIAIPKRYRKVDVKYNKLGTDEFQFDHYNKTSFSGLEATLPNSYCNSMLQVLYHNESLRAALLTHICTKEFCLSCELGFLFHMLNTSSQNQPCQPGNFLRAFRTVPEASALSLILSDLHPDAKQKIELSALIQSWNRFILHQMHVELSETKNKEDRKANRKLFIYKETDFPSISGEKFKEKRAAGDLEIKMEDEKREEVSEVSQLFGTTQLQLNTCLKCGNEVRKESILLACNLIYPSIDSDKDEWSFCEILKRSLCPQQTTPAWCEKCQKFSPTSQHRVLQSLSNVLSINTGLHHAQHKQFWQTQMDKVVAKVSNMEVNNRASTPTSALGSSKPCRYGDHCSRPGCRFRHSFDNAVPTPPSKNPYCSNNWLPHKVQLTLKKDELEIRKIDDEEKMDTLSSPKPDTQTKKYDLTAVVCYINDQSFPEKRNLVALIRVPDSYLKEKDKETPDQRWYLFNDFSISPVSSHEATWFSLDWKVPCVLYYSSHEVLRNIAEVKQHLSREVLSEDTSITSGANARGTSFTPLQDNEILKPGDLVAMDAEFVTLNQEEAELRSDGKMSTIKPSQMSVARITCIRGSGNLEGTPFIDDYISTQEQVVDYLTKFSGIKPGDLDANFSSKHLTTLKSTYKKLRYLIDSGVIFVGHGLKNDFRVINLVVSPEQVVDTVQLFHLPHHRMVSLRFLAWHFLGIKIQSETHDSVEDARAALQLFKKYKQLEEQNKVGDALAELYETGKLLNWKVTED</sequence>
<dbReference type="PANTHER" id="PTHR15728">
    <property type="entry name" value="DEADENYLATION COMPLEX CATALYTIC SUBUNIT PAN2"/>
    <property type="match status" value="1"/>
</dbReference>
<evidence type="ECO:0000256" key="2">
    <source>
        <dbReference type="ARBA" id="ARBA00022490"/>
    </source>
</evidence>
<dbReference type="Pfam" id="PF20770">
    <property type="entry name" value="PAN2_N"/>
    <property type="match status" value="1"/>
</dbReference>
<evidence type="ECO:0000313" key="12">
    <source>
        <dbReference type="Proteomes" id="UP001153636"/>
    </source>
</evidence>
<comment type="function">
    <text evidence="9">Catalytic subunit of the poly(A)-nuclease (PAN) deadenylation complex, one of two cytoplasmic mRNA deadenylases involved in general and miRNA-mediated mRNA turnover. PAN specifically shortens poly(A) tails of RNA and the activity is stimulated by poly(A)-binding protein (PABP). PAN deadenylation is followed by rapid degradation of the shortened mRNA tails by the CCR4-NOT complex. Deadenylated mRNAs are then degraded by two alternative mechanisms, namely exosome-mediated 3'-5' exonucleolytic degradation, or deadenlyation-dependent mRNA decaping and subsequent 5'-3' exonucleolytic degradation by XRN1.</text>
</comment>
<comment type="caution">
    <text evidence="9">Lacks conserved residue(s) required for the propagation of feature annotation.</text>
</comment>
<dbReference type="PANTHER" id="PTHR15728:SF0">
    <property type="entry name" value="PAN2-PAN3 DEADENYLATION COMPLEX CATALYTIC SUBUNIT PAN2"/>
    <property type="match status" value="1"/>
</dbReference>
<comment type="domain">
    <text evidence="9">Contains a pseudo-UCH domain. This ubiquitin C-terminal hydrolase (UCH)-like or ubiquitin specific protease (USP)-like domain is predicted to be catalytically inactive because it lacks the active site catalytic triad characteristic of thiol proteases, with residues at the equivalent structural positions that are incompatible with catalysis, and it cannot bind ubiquitin. It functions as a structural scaffold for intra- and intermolecular interactions in the complex.</text>
</comment>
<dbReference type="FunFam" id="3.30.420.10:FF:000011">
    <property type="entry name" value="PAN2-PAN3 deadenylation complex catalytic subunit PAN2"/>
    <property type="match status" value="1"/>
</dbReference>
<keyword evidence="5 9" id="KW-0479">Metal-binding</keyword>
<organism evidence="11 12">
    <name type="scientific">Psylliodes chrysocephalus</name>
    <dbReference type="NCBI Taxonomy" id="3402493"/>
    <lineage>
        <taxon>Eukaryota</taxon>
        <taxon>Metazoa</taxon>
        <taxon>Ecdysozoa</taxon>
        <taxon>Arthropoda</taxon>
        <taxon>Hexapoda</taxon>
        <taxon>Insecta</taxon>
        <taxon>Pterygota</taxon>
        <taxon>Neoptera</taxon>
        <taxon>Endopterygota</taxon>
        <taxon>Coleoptera</taxon>
        <taxon>Polyphaga</taxon>
        <taxon>Cucujiformia</taxon>
        <taxon>Chrysomeloidea</taxon>
        <taxon>Chrysomelidae</taxon>
        <taxon>Galerucinae</taxon>
        <taxon>Alticini</taxon>
        <taxon>Psylliodes</taxon>
    </lineage>
</organism>
<dbReference type="GO" id="GO:0010606">
    <property type="term" value="P:positive regulation of cytoplasmic mRNA processing body assembly"/>
    <property type="evidence" value="ECO:0007669"/>
    <property type="project" value="UniProtKB-UniRule"/>
</dbReference>
<evidence type="ECO:0000313" key="11">
    <source>
        <dbReference type="EMBL" id="CAH1112169.1"/>
    </source>
</evidence>
<dbReference type="SUPFAM" id="SSF53098">
    <property type="entry name" value="Ribonuclease H-like"/>
    <property type="match status" value="1"/>
</dbReference>
<dbReference type="InterPro" id="IPR030843">
    <property type="entry name" value="PAN2"/>
</dbReference>
<dbReference type="SUPFAM" id="SSF54001">
    <property type="entry name" value="Cysteine proteinases"/>
    <property type="match status" value="1"/>
</dbReference>
<dbReference type="CDD" id="cd06143">
    <property type="entry name" value="PAN2_exo"/>
    <property type="match status" value="1"/>
</dbReference>
<dbReference type="InterPro" id="IPR012337">
    <property type="entry name" value="RNaseH-like_sf"/>
</dbReference>
<feature type="domain" description="USP" evidence="10">
    <location>
        <begin position="484"/>
        <end position="938"/>
    </location>
</feature>
<protein>
    <recommendedName>
        <fullName evidence="9">PAN2-PAN3 deadenylation complex catalytic subunit PAN2</fullName>
        <ecNumber evidence="9">3.1.13.4</ecNumber>
    </recommendedName>
    <alternativeName>
        <fullName evidence="9">PAB1P-dependent poly(A)-specific ribonuclease</fullName>
    </alternativeName>
    <alternativeName>
        <fullName evidence="9">Poly(A)-nuclease deadenylation complex subunit 2</fullName>
        <shortName evidence="9">PAN deadenylation complex subunit 2</shortName>
    </alternativeName>
</protein>
<comment type="catalytic activity">
    <reaction evidence="1 9">
        <text>Exonucleolytic cleavage of poly(A) to 5'-AMP.</text>
        <dbReference type="EC" id="3.1.13.4"/>
    </reaction>
</comment>
<dbReference type="InterPro" id="IPR015943">
    <property type="entry name" value="WD40/YVTN_repeat-like_dom_sf"/>
</dbReference>
<keyword evidence="6 9" id="KW-0378">Hydrolase</keyword>
<dbReference type="GO" id="GO:0005634">
    <property type="term" value="C:nucleus"/>
    <property type="evidence" value="ECO:0007669"/>
    <property type="project" value="UniProtKB-SubCell"/>
</dbReference>
<dbReference type="AlphaFoldDB" id="A0A9P0D5F1"/>
<keyword evidence="12" id="KW-1185">Reference proteome</keyword>
<dbReference type="Pfam" id="PF13423">
    <property type="entry name" value="UCH_1"/>
    <property type="match status" value="1"/>
</dbReference>
<evidence type="ECO:0000256" key="5">
    <source>
        <dbReference type="ARBA" id="ARBA00022723"/>
    </source>
</evidence>
<keyword evidence="3 9" id="KW-0507">mRNA processing</keyword>
<dbReference type="PROSITE" id="PS50235">
    <property type="entry name" value="USP_3"/>
    <property type="match status" value="1"/>
</dbReference>
<comment type="subunit">
    <text evidence="9">Forms a heterotrimer with an asymmetric homodimer of the regulatory subunit PAN3 to form the poly(A)-nuclease (PAN) deadenylation complex.</text>
</comment>
<proteinExistence type="inferred from homology"/>
<evidence type="ECO:0000256" key="1">
    <source>
        <dbReference type="ARBA" id="ARBA00001663"/>
    </source>
</evidence>
<dbReference type="EMBL" id="OV651818">
    <property type="protein sequence ID" value="CAH1112169.1"/>
    <property type="molecule type" value="Genomic_DNA"/>
</dbReference>
<evidence type="ECO:0000256" key="4">
    <source>
        <dbReference type="ARBA" id="ARBA00022722"/>
    </source>
</evidence>
<dbReference type="InterPro" id="IPR048841">
    <property type="entry name" value="PAN2_N"/>
</dbReference>
<comment type="subcellular location">
    <subcellularLocation>
        <location evidence="9">Cytoplasm</location>
        <location evidence="9">P-body</location>
    </subcellularLocation>
    <subcellularLocation>
        <location evidence="9">Nucleus</location>
    </subcellularLocation>
    <text evidence="9">Shuttles between nucleus and cytoplasm.</text>
</comment>
<dbReference type="InterPro" id="IPR036397">
    <property type="entry name" value="RNaseH_sf"/>
</dbReference>
<dbReference type="GO" id="GO:0006397">
    <property type="term" value="P:mRNA processing"/>
    <property type="evidence" value="ECO:0007669"/>
    <property type="project" value="UniProtKB-KW"/>
</dbReference>
<evidence type="ECO:0000256" key="3">
    <source>
        <dbReference type="ARBA" id="ARBA00022664"/>
    </source>
</evidence>
<keyword evidence="8 9" id="KW-0539">Nucleus</keyword>
<dbReference type="SUPFAM" id="SSF50978">
    <property type="entry name" value="WD40 repeat-like"/>
    <property type="match status" value="1"/>
</dbReference>
<evidence type="ECO:0000256" key="8">
    <source>
        <dbReference type="ARBA" id="ARBA00023242"/>
    </source>
</evidence>
<gene>
    <name evidence="9" type="primary">PAN2</name>
    <name evidence="11" type="ORF">PSYICH_LOCUS12163</name>
</gene>
<dbReference type="GO" id="GO:0000289">
    <property type="term" value="P:nuclear-transcribed mRNA poly(A) tail shortening"/>
    <property type="evidence" value="ECO:0007669"/>
    <property type="project" value="UniProtKB-UniRule"/>
</dbReference>
<dbReference type="Gene3D" id="3.90.70.10">
    <property type="entry name" value="Cysteine proteinases"/>
    <property type="match status" value="1"/>
</dbReference>
<keyword evidence="2 9" id="KW-0963">Cytoplasm</keyword>
<dbReference type="InterPro" id="IPR028881">
    <property type="entry name" value="PAN2_UCH_dom"/>
</dbReference>
<keyword evidence="4 9" id="KW-0540">Nuclease</keyword>
<comment type="cofactor">
    <cofactor evidence="9">
        <name>a divalent metal cation</name>
        <dbReference type="ChEBI" id="CHEBI:60240"/>
    </cofactor>
    <text evidence="9">Binds 2 metal cations per subunit in the catalytic exonuclease domain.</text>
</comment>
<keyword evidence="7 9" id="KW-0269">Exonuclease</keyword>
<evidence type="ECO:0000256" key="7">
    <source>
        <dbReference type="ARBA" id="ARBA00022839"/>
    </source>
</evidence>
<dbReference type="HAMAP" id="MF_03182">
    <property type="entry name" value="PAN2"/>
    <property type="match status" value="1"/>
</dbReference>
<accession>A0A9P0D5F1</accession>
<dbReference type="Proteomes" id="UP001153636">
    <property type="component" value="Chromosome 6"/>
</dbReference>
<dbReference type="FunFam" id="2.130.10.10:FF:000421">
    <property type="entry name" value="PAN2-PAN3 deadenylation complex catalytic subunit PAN2"/>
    <property type="match status" value="1"/>
</dbReference>
<comment type="domain">
    <text evidence="9">The linker, or PAN3 interaction domain (PID), between the WD40 repeats and the pseudo-UCH domain mediates interaction with PAN3.</text>
</comment>
<dbReference type="InterPro" id="IPR028889">
    <property type="entry name" value="USP"/>
</dbReference>
<dbReference type="GO" id="GO:0046872">
    <property type="term" value="F:metal ion binding"/>
    <property type="evidence" value="ECO:0007669"/>
    <property type="project" value="UniProtKB-KW"/>
</dbReference>
<dbReference type="InterPro" id="IPR036322">
    <property type="entry name" value="WD40_repeat_dom_sf"/>
</dbReference>
<dbReference type="InterPro" id="IPR038765">
    <property type="entry name" value="Papain-like_cys_pep_sf"/>
</dbReference>
<dbReference type="GO" id="GO:0004535">
    <property type="term" value="F:poly(A)-specific ribonuclease activity"/>
    <property type="evidence" value="ECO:0007669"/>
    <property type="project" value="UniProtKB-UniRule"/>
</dbReference>
<reference evidence="11" key="1">
    <citation type="submission" date="2022-01" db="EMBL/GenBank/DDBJ databases">
        <authorList>
            <person name="King R."/>
        </authorList>
    </citation>
    <scope>NUCLEOTIDE SEQUENCE</scope>
</reference>
<dbReference type="Pfam" id="PF00929">
    <property type="entry name" value="RNase_T"/>
    <property type="match status" value="1"/>
</dbReference>
<dbReference type="GO" id="GO:0003676">
    <property type="term" value="F:nucleic acid binding"/>
    <property type="evidence" value="ECO:0007669"/>
    <property type="project" value="InterPro"/>
</dbReference>
<feature type="binding site" evidence="9">
    <location>
        <position position="1100"/>
    </location>
    <ligand>
        <name>a divalent metal cation</name>
        <dbReference type="ChEBI" id="CHEBI:60240"/>
        <note>catalytic</note>
    </ligand>
</feature>
<name>A0A9P0D5F1_9CUCU</name>
<dbReference type="Gene3D" id="3.30.420.10">
    <property type="entry name" value="Ribonuclease H-like superfamily/Ribonuclease H"/>
    <property type="match status" value="1"/>
</dbReference>
<evidence type="ECO:0000256" key="6">
    <source>
        <dbReference type="ARBA" id="ARBA00022801"/>
    </source>
</evidence>
<dbReference type="InterPro" id="IPR050785">
    <property type="entry name" value="PAN2-PAN3_catalytic_subunit"/>
</dbReference>
<dbReference type="Gene3D" id="2.130.10.10">
    <property type="entry name" value="YVTN repeat-like/Quinoprotein amine dehydrogenase"/>
    <property type="match status" value="1"/>
</dbReference>
<dbReference type="GO" id="GO:0000932">
    <property type="term" value="C:P-body"/>
    <property type="evidence" value="ECO:0007669"/>
    <property type="project" value="UniProtKB-SubCell"/>
</dbReference>
<dbReference type="InterPro" id="IPR013520">
    <property type="entry name" value="Ribonucl_H"/>
</dbReference>